<dbReference type="InterPro" id="IPR013783">
    <property type="entry name" value="Ig-like_fold"/>
</dbReference>
<feature type="domain" description="Fibronectin type-III" evidence="3">
    <location>
        <begin position="34"/>
        <end position="121"/>
    </location>
</feature>
<feature type="chain" id="PRO_5021435920" evidence="2">
    <location>
        <begin position="29"/>
        <end position="813"/>
    </location>
</feature>
<dbReference type="InterPro" id="IPR036116">
    <property type="entry name" value="FN3_sf"/>
</dbReference>
<evidence type="ECO:0000313" key="5">
    <source>
        <dbReference type="Proteomes" id="UP000298460"/>
    </source>
</evidence>
<keyword evidence="2" id="KW-0732">Signal</keyword>
<organism evidence="4 5">
    <name type="scientific">Desulfosporosinus fructosivorans</name>
    <dbReference type="NCBI Taxonomy" id="2018669"/>
    <lineage>
        <taxon>Bacteria</taxon>
        <taxon>Bacillati</taxon>
        <taxon>Bacillota</taxon>
        <taxon>Clostridia</taxon>
        <taxon>Eubacteriales</taxon>
        <taxon>Desulfitobacteriaceae</taxon>
        <taxon>Desulfosporosinus</taxon>
    </lineage>
</organism>
<feature type="signal peptide" evidence="2">
    <location>
        <begin position="1"/>
        <end position="28"/>
    </location>
</feature>
<dbReference type="InterPro" id="IPR003961">
    <property type="entry name" value="FN3_dom"/>
</dbReference>
<dbReference type="Proteomes" id="UP000298460">
    <property type="component" value="Unassembled WGS sequence"/>
</dbReference>
<proteinExistence type="predicted"/>
<dbReference type="OrthoDB" id="2051435at2"/>
<evidence type="ECO:0000259" key="3">
    <source>
        <dbReference type="PROSITE" id="PS50853"/>
    </source>
</evidence>
<feature type="compositionally biased region" description="Acidic residues" evidence="1">
    <location>
        <begin position="119"/>
        <end position="128"/>
    </location>
</feature>
<dbReference type="AlphaFoldDB" id="A0A4Z0R8Z3"/>
<dbReference type="SUPFAM" id="SSF49265">
    <property type="entry name" value="Fibronectin type III"/>
    <property type="match status" value="3"/>
</dbReference>
<protein>
    <submittedName>
        <fullName evidence="4">Cell wall-binding protein</fullName>
    </submittedName>
</protein>
<evidence type="ECO:0000256" key="1">
    <source>
        <dbReference type="SAM" id="MobiDB-lite"/>
    </source>
</evidence>
<keyword evidence="5" id="KW-1185">Reference proteome</keyword>
<dbReference type="SMART" id="SM00060">
    <property type="entry name" value="FN3"/>
    <property type="match status" value="5"/>
</dbReference>
<feature type="domain" description="Fibronectin type-III" evidence="3">
    <location>
        <begin position="325"/>
        <end position="413"/>
    </location>
</feature>
<dbReference type="PANTHER" id="PTHR30032:SF8">
    <property type="entry name" value="GERMINATION-SPECIFIC N-ACETYLMURAMOYL-L-ALANINE AMIDASE"/>
    <property type="match status" value="1"/>
</dbReference>
<sequence>MEKVNLRFITMMLCLLVSTLLFPKTTLAASIPSAPTDFSATAESSSEIYLDWDSVNNATSYQVYRSTSSSGTYSKIATTTSTQYTNTNLSSDTTYYYKILALNSAGESPYSSKKYATTDESDDSDESDSLSAPEDLNVTAEGPDEIYLDWDSVSDATSYQVYRSTSSSGTYSKIATTTSSKYTNTNLSSDTTYYYKVLAVNSTGKSDYSSKEYATTDESDESDDSDESDSLSAPEDLTATAEGPNEIYLDWDSVSDATSYQVYRSTSSSGTYSKIATTTSSKYTNTNLSPDTTYYYKVLAVDSTGKSDYSSKEHATTDESDDLSAPNDLSATVESSSEIYLKWDSVSDAKSYYVYRSTDSSGTYSKIATTTSSNYTNTSLSADTTYYYKVRAVNSSGDTSDYSSRADAKTSKSGTTTPPSDPTSEIKSERLAGNDMYATSVEVSKAGWNTSYYAIIVSGEVFSDALCSAPLAQKYNSPLLLTTKASLNAQTKLELSRLKTKNVIIIGGTGVVSSAVEQSIKDMGIEVSRIAGKDLYETSIKIAEAMGDSDQAVVACGVSFPDALSIAPIATMKGMPIILTPKDTLPENIKNYLLKNVQSTYVVGGTGVISENVFKQLPSPKRLSGINRYETNVSIIKEFANELDFSTCYISTGEYFTDALSGSALASLTNSPVILVSDPVDQSTINFFRSKASSIEKEVVFGGTVIVPESILTSLHGSSNGSDAPSTPTNITATTASASQINLTWDSVSGATSYYVYGATSSSGTYTHLATVTTTGYINTGLWADTTYYYKVQAVNNTGSSPYSDVYSAKTDN</sequence>
<reference evidence="4 5" key="1">
    <citation type="submission" date="2019-03" db="EMBL/GenBank/DDBJ databases">
        <title>Draft Genome Sequence of Desulfosporosinus fructosivorans Strain 63.6F, Isolated from Marine Sediment in the Baltic Sea.</title>
        <authorList>
            <person name="Hausmann B."/>
            <person name="Vandieken V."/>
            <person name="Pjevac P."/>
            <person name="Schreck K."/>
            <person name="Herbold C.W."/>
            <person name="Loy A."/>
        </authorList>
    </citation>
    <scope>NUCLEOTIDE SEQUENCE [LARGE SCALE GENOMIC DNA]</scope>
    <source>
        <strain evidence="4 5">63.6F</strain>
    </source>
</reference>
<dbReference type="Gene3D" id="3.40.50.12090">
    <property type="match status" value="2"/>
</dbReference>
<accession>A0A4Z0R8Z3</accession>
<feature type="region of interest" description="Disordered" evidence="1">
    <location>
        <begin position="396"/>
        <end position="431"/>
    </location>
</feature>
<dbReference type="Pfam" id="PF00041">
    <property type="entry name" value="fn3"/>
    <property type="match status" value="5"/>
</dbReference>
<dbReference type="InterPro" id="IPR007253">
    <property type="entry name" value="Cell_wall-bd_2"/>
</dbReference>
<evidence type="ECO:0000313" key="4">
    <source>
        <dbReference type="EMBL" id="TGE39651.1"/>
    </source>
</evidence>
<feature type="domain" description="Fibronectin type-III" evidence="3">
    <location>
        <begin position="233"/>
        <end position="320"/>
    </location>
</feature>
<dbReference type="PROSITE" id="PS50853">
    <property type="entry name" value="FN3"/>
    <property type="match status" value="5"/>
</dbReference>
<dbReference type="Pfam" id="PF04122">
    <property type="entry name" value="CW_binding_2"/>
    <property type="match status" value="3"/>
</dbReference>
<dbReference type="Gene3D" id="2.60.40.10">
    <property type="entry name" value="Immunoglobulins"/>
    <property type="match status" value="5"/>
</dbReference>
<evidence type="ECO:0000256" key="2">
    <source>
        <dbReference type="SAM" id="SignalP"/>
    </source>
</evidence>
<feature type="region of interest" description="Disordered" evidence="1">
    <location>
        <begin position="108"/>
        <end position="143"/>
    </location>
</feature>
<feature type="domain" description="Fibronectin type-III" evidence="3">
    <location>
        <begin position="727"/>
        <end position="813"/>
    </location>
</feature>
<name>A0A4Z0R8Z3_9FIRM</name>
<feature type="region of interest" description="Disordered" evidence="1">
    <location>
        <begin position="207"/>
        <end position="245"/>
    </location>
</feature>
<dbReference type="RefSeq" id="WP_135544591.1">
    <property type="nucleotide sequence ID" value="NZ_SPQQ01000001.1"/>
</dbReference>
<feature type="compositionally biased region" description="Acidic residues" evidence="1">
    <location>
        <begin position="215"/>
        <end position="229"/>
    </location>
</feature>
<feature type="region of interest" description="Disordered" evidence="1">
    <location>
        <begin position="306"/>
        <end position="329"/>
    </location>
</feature>
<feature type="domain" description="Fibronectin type-III" evidence="3">
    <location>
        <begin position="132"/>
        <end position="219"/>
    </location>
</feature>
<dbReference type="CDD" id="cd00063">
    <property type="entry name" value="FN3"/>
    <property type="match status" value="5"/>
</dbReference>
<dbReference type="PANTHER" id="PTHR30032">
    <property type="entry name" value="N-ACETYLMURAMOYL-L-ALANINE AMIDASE-RELATED"/>
    <property type="match status" value="1"/>
</dbReference>
<dbReference type="EMBL" id="SPQQ01000001">
    <property type="protein sequence ID" value="TGE39651.1"/>
    <property type="molecule type" value="Genomic_DNA"/>
</dbReference>
<gene>
    <name evidence="4" type="ORF">E4K67_01175</name>
</gene>
<dbReference type="InterPro" id="IPR051922">
    <property type="entry name" value="Bact_Sporulation_Assoc"/>
</dbReference>
<comment type="caution">
    <text evidence="4">The sequence shown here is derived from an EMBL/GenBank/DDBJ whole genome shotgun (WGS) entry which is preliminary data.</text>
</comment>